<dbReference type="EMBL" id="JGYK01000001">
    <property type="protein sequence ID" value="KFI40353.1"/>
    <property type="molecule type" value="Genomic_DNA"/>
</dbReference>
<feature type="region of interest" description="Disordered" evidence="1">
    <location>
        <begin position="683"/>
        <end position="719"/>
    </location>
</feature>
<dbReference type="InterPro" id="IPR013381">
    <property type="entry name" value="CRISPR-assoc_prot_Cse1"/>
</dbReference>
<keyword evidence="3" id="KW-1185">Reference proteome</keyword>
<dbReference type="NCBIfam" id="TIGR02547">
    <property type="entry name" value="casA_cse1"/>
    <property type="match status" value="1"/>
</dbReference>
<comment type="caution">
    <text evidence="2">The sequence shown here is derived from an EMBL/GenBank/DDBJ whole genome shotgun (WGS) entry which is preliminary data.</text>
</comment>
<dbReference type="PATRIC" id="fig|1437605.7.peg.802"/>
<dbReference type="KEGG" id="bact:AB656_03890"/>
<feature type="region of interest" description="Disordered" evidence="1">
    <location>
        <begin position="299"/>
        <end position="328"/>
    </location>
</feature>
<sequence>MPGYDLLEEPWIPVIDARGGSHEWGIRQTLHEAGRVRLAEPRAEYRIPTLRLLLALTYRILPAPGGSADGRDAWLGLYARDGFDPAQVDAYLDRWAGRFDLFDKDRPFLQTPGLATAAGPVPLREADPVESPPLFGARAASDAPVDPARAVAALLAIQAWDTAGIKPAALGSATAKRGKEYPPRGVQVMGLCGSMDMAWLEGPDLYHTLILGWSPDCARPGDLPVWERTAPPSPDPVSGRAATGPADCLAWPSRRVLLAGGPAGVTGATVTYGDATDPTTLHGLEPMGCWRRDRAHRCVPSKSPSRQGLPSMIGRALPGPSAGPGPSALSWARRALPATGIDLGWRLCTASMTYGKQASAIIDLETHSEPILPDWLTGLGGRVLDKAVAGLGAMRDAWRSYRLSMATAAGSMTHSHRARADALRADAADEAEQTLDTAMSRILSGRLDPVHAAAEAASEISAWPSPDQPSPFAPHNGVIPALRRRALLEDLSAAVLGPDMSYLTDVARAIAQETESLDHLARTALEQGWPSTALAHAYGKSASSVKRLRDHARATTVSAPGPDPRPDMMDARIRIQTLSQLLMDLCAQAEAQGKSMASIEQATGVSRMTLYRRRGHTDDGLWQVWMPEDTWADRHTPKATAHAVLAAMPETGPAQDRMERTLSSWSRDPRILTDRASGLRILPSATWDIRPDPPQDTDSQPAEHKKTQARPRKRRARVTTQEAQRIQSLYNAKQASVKELSTQYGVSVSTIYNIIRRGRE</sequence>
<dbReference type="eggNOG" id="COG1203">
    <property type="taxonomic scope" value="Bacteria"/>
</dbReference>
<feature type="compositionally biased region" description="Low complexity" evidence="1">
    <location>
        <begin position="316"/>
        <end position="328"/>
    </location>
</feature>
<gene>
    <name evidence="2" type="ORF">BACT_1055</name>
</gene>
<dbReference type="OrthoDB" id="3187690at2"/>
<evidence type="ECO:0000313" key="2">
    <source>
        <dbReference type="EMBL" id="KFI40353.1"/>
    </source>
</evidence>
<evidence type="ECO:0000313" key="3">
    <source>
        <dbReference type="Proteomes" id="UP000029015"/>
    </source>
</evidence>
<protein>
    <submittedName>
        <fullName evidence="2">CRISPR-associated protein, Cse1 family</fullName>
    </submittedName>
</protein>
<feature type="compositionally biased region" description="Basic residues" evidence="1">
    <location>
        <begin position="707"/>
        <end position="717"/>
    </location>
</feature>
<reference evidence="2 3" key="1">
    <citation type="submission" date="2014-03" db="EMBL/GenBank/DDBJ databases">
        <title>Genomics of Bifidobacteria.</title>
        <authorList>
            <person name="Ventura M."/>
            <person name="Milani C."/>
            <person name="Lugli G.A."/>
        </authorList>
    </citation>
    <scope>NUCLEOTIDE SEQUENCE [LARGE SCALE GENOMIC DNA]</scope>
    <source>
        <strain evidence="2 3">DSM 22766</strain>
    </source>
</reference>
<dbReference type="RefSeq" id="WP_034983443.1">
    <property type="nucleotide sequence ID" value="NZ_CP011786.1"/>
</dbReference>
<dbReference type="Pfam" id="PF09481">
    <property type="entry name" value="CRISPR_Cse1"/>
    <property type="match status" value="1"/>
</dbReference>
<dbReference type="AlphaFoldDB" id="A0A086Z1F3"/>
<accession>A0A086Z1F3</accession>
<name>A0A086Z1F3_9BIFI</name>
<dbReference type="STRING" id="1437605.AB656_03890"/>
<organism evidence="2 3">
    <name type="scientific">Bifidobacterium actinocoloniiforme DSM 22766</name>
    <dbReference type="NCBI Taxonomy" id="1437605"/>
    <lineage>
        <taxon>Bacteria</taxon>
        <taxon>Bacillati</taxon>
        <taxon>Actinomycetota</taxon>
        <taxon>Actinomycetes</taxon>
        <taxon>Bifidobacteriales</taxon>
        <taxon>Bifidobacteriaceae</taxon>
        <taxon>Bifidobacterium</taxon>
    </lineage>
</organism>
<evidence type="ECO:0000256" key="1">
    <source>
        <dbReference type="SAM" id="MobiDB-lite"/>
    </source>
</evidence>
<dbReference type="Proteomes" id="UP000029015">
    <property type="component" value="Unassembled WGS sequence"/>
</dbReference>
<proteinExistence type="predicted"/>